<evidence type="ECO:0000313" key="1">
    <source>
        <dbReference type="EMBL" id="SDN37112.1"/>
    </source>
</evidence>
<dbReference type="OrthoDB" id="747945at2"/>
<proteinExistence type="predicted"/>
<sequence>MAISKNGPYGHPNGKIGKLVHYMLKGQPVTRMVGRRTKSSQKQLVNCQAMAVTMGFSRPESVLKFINIGFELEARGTVKNPHNLATSYNKKFALKGEYPNLKIDYSKAMVSQGSLAAPRDTKLVKTAAGLELSWDSSPLETGNHEDDIAMILLCYPGLEDASSYLNAAKREDGKHFVKLNESLSDQPIEVYMCFKSADGKEISNSVYFGNLNGEAETAEERHQKKKYEALKTRFDQVAASYLAYIELSGNAIVVTKAFRNLETEYLALKSKLDNLPGKPS</sequence>
<dbReference type="EMBL" id="FNGY01000007">
    <property type="protein sequence ID" value="SDN37112.1"/>
    <property type="molecule type" value="Genomic_DNA"/>
</dbReference>
<evidence type="ECO:0000313" key="2">
    <source>
        <dbReference type="Proteomes" id="UP000183200"/>
    </source>
</evidence>
<gene>
    <name evidence="1" type="ORF">SAMN05421820_107207</name>
</gene>
<dbReference type="Proteomes" id="UP000183200">
    <property type="component" value="Unassembled WGS sequence"/>
</dbReference>
<organism evidence="1 2">
    <name type="scientific">Pedobacter steynii</name>
    <dbReference type="NCBI Taxonomy" id="430522"/>
    <lineage>
        <taxon>Bacteria</taxon>
        <taxon>Pseudomonadati</taxon>
        <taxon>Bacteroidota</taxon>
        <taxon>Sphingobacteriia</taxon>
        <taxon>Sphingobacteriales</taxon>
        <taxon>Sphingobacteriaceae</taxon>
        <taxon>Pedobacter</taxon>
    </lineage>
</organism>
<keyword evidence="2" id="KW-1185">Reference proteome</keyword>
<dbReference type="Pfam" id="PF19781">
    <property type="entry name" value="DUF6266"/>
    <property type="match status" value="1"/>
</dbReference>
<accession>A0A1H0AUF9</accession>
<protein>
    <submittedName>
        <fullName evidence="1">Uncharacterized protein</fullName>
    </submittedName>
</protein>
<dbReference type="AlphaFoldDB" id="A0A1H0AUF9"/>
<reference evidence="2" key="1">
    <citation type="submission" date="2016-10" db="EMBL/GenBank/DDBJ databases">
        <authorList>
            <person name="Varghese N."/>
            <person name="Submissions S."/>
        </authorList>
    </citation>
    <scope>NUCLEOTIDE SEQUENCE [LARGE SCALE GENOMIC DNA]</scope>
    <source>
        <strain evidence="2">DSM 19110</strain>
    </source>
</reference>
<dbReference type="InterPro" id="IPR046233">
    <property type="entry name" value="DUF6266"/>
</dbReference>
<dbReference type="RefSeq" id="WP_074610398.1">
    <property type="nucleotide sequence ID" value="NZ_FNGY01000007.1"/>
</dbReference>
<name>A0A1H0AUF9_9SPHI</name>